<evidence type="ECO:0000313" key="2">
    <source>
        <dbReference type="Proteomes" id="UP000186817"/>
    </source>
</evidence>
<comment type="caution">
    <text evidence="1">The sequence shown here is derived from an EMBL/GenBank/DDBJ whole genome shotgun (WGS) entry which is preliminary data.</text>
</comment>
<sequence length="39" mass="4127">AVIALVAAVDSQASFYPAVTTECITLRSSLSDLRCGSFY</sequence>
<gene>
    <name evidence="1" type="ORF">AK812_SmicGene46079</name>
</gene>
<dbReference type="AlphaFoldDB" id="A0A1Q9BUM9"/>
<feature type="non-terminal residue" evidence="1">
    <location>
        <position position="1"/>
    </location>
</feature>
<evidence type="ECO:0000313" key="1">
    <source>
        <dbReference type="EMBL" id="OLP74391.1"/>
    </source>
</evidence>
<proteinExistence type="predicted"/>
<keyword evidence="2" id="KW-1185">Reference proteome</keyword>
<accession>A0A1Q9BUM9</accession>
<feature type="non-terminal residue" evidence="1">
    <location>
        <position position="39"/>
    </location>
</feature>
<protein>
    <submittedName>
        <fullName evidence="1">Uncharacterized protein</fullName>
    </submittedName>
</protein>
<name>A0A1Q9BUM9_SYMMI</name>
<dbReference type="EMBL" id="LSRX01003801">
    <property type="protein sequence ID" value="OLP74391.1"/>
    <property type="molecule type" value="Genomic_DNA"/>
</dbReference>
<dbReference type="Proteomes" id="UP000186817">
    <property type="component" value="Unassembled WGS sequence"/>
</dbReference>
<reference evidence="1 2" key="1">
    <citation type="submission" date="2016-02" db="EMBL/GenBank/DDBJ databases">
        <title>Genome analysis of coral dinoflagellate symbionts highlights evolutionary adaptations to a symbiotic lifestyle.</title>
        <authorList>
            <person name="Aranda M."/>
            <person name="Li Y."/>
            <person name="Liew Y.J."/>
            <person name="Baumgarten S."/>
            <person name="Simakov O."/>
            <person name="Wilson M."/>
            <person name="Piel J."/>
            <person name="Ashoor H."/>
            <person name="Bougouffa S."/>
            <person name="Bajic V.B."/>
            <person name="Ryu T."/>
            <person name="Ravasi T."/>
            <person name="Bayer T."/>
            <person name="Micklem G."/>
            <person name="Kim H."/>
            <person name="Bhak J."/>
            <person name="Lajeunesse T.C."/>
            <person name="Voolstra C.R."/>
        </authorList>
    </citation>
    <scope>NUCLEOTIDE SEQUENCE [LARGE SCALE GENOMIC DNA]</scope>
    <source>
        <strain evidence="1 2">CCMP2467</strain>
    </source>
</reference>
<dbReference type="OrthoDB" id="418604at2759"/>
<organism evidence="1 2">
    <name type="scientific">Symbiodinium microadriaticum</name>
    <name type="common">Dinoflagellate</name>
    <name type="synonym">Zooxanthella microadriatica</name>
    <dbReference type="NCBI Taxonomy" id="2951"/>
    <lineage>
        <taxon>Eukaryota</taxon>
        <taxon>Sar</taxon>
        <taxon>Alveolata</taxon>
        <taxon>Dinophyceae</taxon>
        <taxon>Suessiales</taxon>
        <taxon>Symbiodiniaceae</taxon>
        <taxon>Symbiodinium</taxon>
    </lineage>
</organism>